<organism evidence="1 2">
    <name type="scientific">Rubripirellula obstinata</name>
    <dbReference type="NCBI Taxonomy" id="406547"/>
    <lineage>
        <taxon>Bacteria</taxon>
        <taxon>Pseudomonadati</taxon>
        <taxon>Planctomycetota</taxon>
        <taxon>Planctomycetia</taxon>
        <taxon>Pirellulales</taxon>
        <taxon>Pirellulaceae</taxon>
        <taxon>Rubripirellula</taxon>
    </lineage>
</organism>
<keyword evidence="2" id="KW-1185">Reference proteome</keyword>
<proteinExistence type="predicted"/>
<comment type="caution">
    <text evidence="1">The sequence shown here is derived from an EMBL/GenBank/DDBJ whole genome shotgun (WGS) entry which is preliminary data.</text>
</comment>
<protein>
    <submittedName>
        <fullName evidence="1">Uncharacterized protein</fullName>
    </submittedName>
</protein>
<dbReference type="EMBL" id="VRLW01000001">
    <property type="protein sequence ID" value="KAA1258641.1"/>
    <property type="molecule type" value="Genomic_DNA"/>
</dbReference>
<name>A0A5B1CEJ3_9BACT</name>
<dbReference type="AlphaFoldDB" id="A0A5B1CEJ3"/>
<evidence type="ECO:0000313" key="1">
    <source>
        <dbReference type="EMBL" id="KAA1258641.1"/>
    </source>
</evidence>
<gene>
    <name evidence="1" type="ORF">LF1_11630</name>
</gene>
<evidence type="ECO:0000313" key="2">
    <source>
        <dbReference type="Proteomes" id="UP000322699"/>
    </source>
</evidence>
<reference evidence="1 2" key="1">
    <citation type="submission" date="2019-08" db="EMBL/GenBank/DDBJ databases">
        <title>Deep-cultivation of Planctomycetes and their phenomic and genomic characterization uncovers novel biology.</title>
        <authorList>
            <person name="Wiegand S."/>
            <person name="Jogler M."/>
            <person name="Boedeker C."/>
            <person name="Pinto D."/>
            <person name="Vollmers J."/>
            <person name="Rivas-Marin E."/>
            <person name="Kohn T."/>
            <person name="Peeters S.H."/>
            <person name="Heuer A."/>
            <person name="Rast P."/>
            <person name="Oberbeckmann S."/>
            <person name="Bunk B."/>
            <person name="Jeske O."/>
            <person name="Meyerdierks A."/>
            <person name="Storesund J.E."/>
            <person name="Kallscheuer N."/>
            <person name="Luecker S."/>
            <person name="Lage O.M."/>
            <person name="Pohl T."/>
            <person name="Merkel B.J."/>
            <person name="Hornburger P."/>
            <person name="Mueller R.-W."/>
            <person name="Bruemmer F."/>
            <person name="Labrenz M."/>
            <person name="Spormann A.M."/>
            <person name="Op Den Camp H."/>
            <person name="Overmann J."/>
            <person name="Amann R."/>
            <person name="Jetten M.S.M."/>
            <person name="Mascher T."/>
            <person name="Medema M.H."/>
            <person name="Devos D.P."/>
            <person name="Kaster A.-K."/>
            <person name="Ovreas L."/>
            <person name="Rohde M."/>
            <person name="Galperin M.Y."/>
            <person name="Jogler C."/>
        </authorList>
    </citation>
    <scope>NUCLEOTIDE SEQUENCE [LARGE SCALE GENOMIC DNA]</scope>
    <source>
        <strain evidence="1 2">LF1</strain>
    </source>
</reference>
<accession>A0A5B1CEJ3</accession>
<sequence>MSFESVDKLQQTLVSEVFHYARDRKKAAGRALGTLVEIVTYYLLNSWELRNALTIERSLPEYRNPDITHNVEFSSHPILHQEEFEIDCEKLPLSFARLRKSCSLLDSLPKAEQRNNHLLGSDLRLRNGCTLGETENAIICGHIDKICGQKYGVLVTKLHEHPYAMFECKRVGVEEGQKKGPQTIEKAKQGAYVASSVSSLQKYRMPDGDLGGLLHSSDGTPEHGRFLDMLRRVLDSDDHDLLSEFTMTVGVVSNHGNWFTSDNPNKELQVLAQSYDWLIFFTDQGLSEFINRLLLKPIPKLQAAREAFLESYKANKKNNRFTKVKIDVKADQALKDFFVEYESEVESWFNVISPAGLPLSELRQELEKLRDKPWNEILR</sequence>
<dbReference type="Proteomes" id="UP000322699">
    <property type="component" value="Unassembled WGS sequence"/>
</dbReference>